<dbReference type="Pfam" id="PF13262">
    <property type="entry name" value="DUF4054"/>
    <property type="match status" value="1"/>
</dbReference>
<dbReference type="EMBL" id="BK015043">
    <property type="protein sequence ID" value="DAD88581.1"/>
    <property type="molecule type" value="Genomic_DNA"/>
</dbReference>
<dbReference type="InterPro" id="IPR025127">
    <property type="entry name" value="DUF4054"/>
</dbReference>
<accession>A0A8S5N1P5</accession>
<name>A0A8S5N1P5_9CAUD</name>
<proteinExistence type="predicted"/>
<evidence type="ECO:0000313" key="1">
    <source>
        <dbReference type="EMBL" id="DAD88581.1"/>
    </source>
</evidence>
<sequence>MTTRDNRMGTLFQAAKAAAANVPQPGECGSYTADMFREDFPQFTVRVPPDTEGSGETMKDAVPEKMLELFISQANDSVLPGRWSSLWRYAAGLYVAHFAALYLKTYTPGSGSAAQVAVNAQNTGTVKAASMGDTSISYDNSAVTAGTEKWGSWNATQYGSQLVTMARMVGMGGMYVI</sequence>
<protein>
    <submittedName>
        <fullName evidence="1">Head to tail adaptor</fullName>
    </submittedName>
</protein>
<organism evidence="1">
    <name type="scientific">Myoviridae sp. ctP4M4</name>
    <dbReference type="NCBI Taxonomy" id="2826647"/>
    <lineage>
        <taxon>Viruses</taxon>
        <taxon>Duplodnaviria</taxon>
        <taxon>Heunggongvirae</taxon>
        <taxon>Uroviricota</taxon>
        <taxon>Caudoviricetes</taxon>
    </lineage>
</organism>
<reference evidence="1" key="1">
    <citation type="journal article" date="2021" name="Proc. Natl. Acad. Sci. U.S.A.">
        <title>A Catalog of Tens of Thousands of Viruses from Human Metagenomes Reveals Hidden Associations with Chronic Diseases.</title>
        <authorList>
            <person name="Tisza M.J."/>
            <person name="Buck C.B."/>
        </authorList>
    </citation>
    <scope>NUCLEOTIDE SEQUENCE</scope>
    <source>
        <strain evidence="1">CtP4M4</strain>
    </source>
</reference>